<dbReference type="Pfam" id="PF00733">
    <property type="entry name" value="Asn_synthase"/>
    <property type="match status" value="1"/>
</dbReference>
<keyword evidence="5" id="KW-0067">ATP-binding</keyword>
<dbReference type="NCBIfam" id="TIGR01536">
    <property type="entry name" value="asn_synth_AEB"/>
    <property type="match status" value="1"/>
</dbReference>
<dbReference type="PANTHER" id="PTHR43284:SF1">
    <property type="entry name" value="ASPARAGINE SYNTHETASE"/>
    <property type="match status" value="1"/>
</dbReference>
<organism evidence="10">
    <name type="scientific">Geobacter metallireducens</name>
    <dbReference type="NCBI Taxonomy" id="28232"/>
    <lineage>
        <taxon>Bacteria</taxon>
        <taxon>Pseudomonadati</taxon>
        <taxon>Thermodesulfobacteriota</taxon>
        <taxon>Desulfuromonadia</taxon>
        <taxon>Geobacterales</taxon>
        <taxon>Geobacteraceae</taxon>
        <taxon>Geobacter</taxon>
    </lineage>
</organism>
<dbReference type="EC" id="6.3.5.4" evidence="3"/>
<reference evidence="10" key="1">
    <citation type="journal article" date="2020" name="mSystems">
        <title>Genome- and Community-Level Interaction Insights into Carbon Utilization and Element Cycling Functions of Hydrothermarchaeota in Hydrothermal Sediment.</title>
        <authorList>
            <person name="Zhou Z."/>
            <person name="Liu Y."/>
            <person name="Xu W."/>
            <person name="Pan J."/>
            <person name="Luo Z.H."/>
            <person name="Li M."/>
        </authorList>
    </citation>
    <scope>NUCLEOTIDE SEQUENCE [LARGE SCALE GENOMIC DNA]</scope>
    <source>
        <strain evidence="10">SpSt-349</strain>
    </source>
</reference>
<gene>
    <name evidence="10" type="primary">asnB</name>
    <name evidence="10" type="ORF">ENQ87_13615</name>
</gene>
<dbReference type="EMBL" id="DSOV01000059">
    <property type="protein sequence ID" value="HEN43381.1"/>
    <property type="molecule type" value="Genomic_DNA"/>
</dbReference>
<dbReference type="InterPro" id="IPR029055">
    <property type="entry name" value="Ntn_hydrolases_N"/>
</dbReference>
<dbReference type="SMART" id="SM00028">
    <property type="entry name" value="TPR"/>
    <property type="match status" value="2"/>
</dbReference>
<dbReference type="Pfam" id="PF13432">
    <property type="entry name" value="TPR_16"/>
    <property type="match status" value="1"/>
</dbReference>
<dbReference type="CDD" id="cd01991">
    <property type="entry name" value="Asn_synthase_B_C"/>
    <property type="match status" value="1"/>
</dbReference>
<dbReference type="InterPro" id="IPR001962">
    <property type="entry name" value="Asn_synthase"/>
</dbReference>
<dbReference type="CDD" id="cd03801">
    <property type="entry name" value="GT4_PimA-like"/>
    <property type="match status" value="1"/>
</dbReference>
<dbReference type="PANTHER" id="PTHR43284">
    <property type="entry name" value="ASPARAGINE SYNTHETASE (GLUTAMINE-HYDROLYZING)"/>
    <property type="match status" value="1"/>
</dbReference>
<evidence type="ECO:0000256" key="3">
    <source>
        <dbReference type="ARBA" id="ARBA00012737"/>
    </source>
</evidence>
<dbReference type="InterPro" id="IPR014729">
    <property type="entry name" value="Rossmann-like_a/b/a_fold"/>
</dbReference>
<evidence type="ECO:0000256" key="8">
    <source>
        <dbReference type="PROSITE-ProRule" id="PRU00339"/>
    </source>
</evidence>
<sequence length="1026" mass="115428">MGKERPVTMCGIAGILNTHNAAVSEPLLDEMTRSLAHRGPDGSGIEIRGPVGFGHRRLSIIDPAGGRQPMFNEDGRVWVTFNGEIYNYRELRAELQGKGHRFVSNSDTETIVHAYEEWGERCVEMFRGMFAFAVADHREGKIFLARDHFGIKPLYYLQEDGVFGFASEVQALRKLPGIPWSLDLTAMDQYLWLQYIPAPRTAFEQIRKLPPAHRMTIHFDGRSTGPEQYWELQFRPDYNRSEQDWVEALDEAMADSVRAHLVSDVPFGAFLSGGVDSSLILAYMTRTLNRSVKAFSIGFEEPEFNETPYARFAAERWGADHHIEIVKPDALAILPDLVRCYGDLFGDSSAIPTYYVSQVARRNVPMVLSGDGADELFAGYWSHGDWLNSFQQDRSIRPSLAHWLSFINYADTGRRLSLWRDEYRDVCPAPQETFERAYATARPFSPCHKAQFLDVKTYMTYDILTKVDIASMMHGLEVRPPFVDVKVAELAASIPEQFGIGKNLRGEWERKLLLKKVGEKYFPPEFLHRPKMGFAIPLTKWFAPSGHLHDILRQRLTGSGSTLLEFFNPTAMQELIAANATGPLWLLLFCEEWLRQNRQTPQPAAITRTPEIRSEPLRIRILYDVEGWAWWHRAHRIREGMSSCIRVDIHQMDEPFDHEPYDFVMIFDPYLTDRVAGVPAVKLIVGCSCPKFLDHAEALLQSHRCIGGVVNSREMYNLATTKEKLFCCQNGVDTELFRPPRRRPPKLVGCWIGNSDSAGNKGLDLITAACREAGAELIVLDRNAAKGTAGLMSQEEVRDRFYHKASFYLCASEWEGTPNPALEALACGLPVISTRVGNMPELIVDGHNGYLVNRTVAAIAEAIRKLAAADRPAMARNARASVENGWSWQQQAAKYEAMFLKLSETAAVKKRASFTNEMGEELFRRGDLNGALSLFSRAIEIDQECAEAWNNLGVICSHHGDTAKALTYLSTALTMAPENGTYVVNTSQVLRAAGRHEEARNLCAGFLNARPNDHAVRSHLESVAAS</sequence>
<dbReference type="GO" id="GO:0005524">
    <property type="term" value="F:ATP binding"/>
    <property type="evidence" value="ECO:0007669"/>
    <property type="project" value="UniProtKB-KW"/>
</dbReference>
<dbReference type="AlphaFoldDB" id="A0A831U1A4"/>
<dbReference type="Pfam" id="PF13537">
    <property type="entry name" value="GATase_7"/>
    <property type="match status" value="1"/>
</dbReference>
<keyword evidence="10" id="KW-0436">Ligase</keyword>
<evidence type="ECO:0000256" key="2">
    <source>
        <dbReference type="ARBA" id="ARBA00005752"/>
    </source>
</evidence>
<dbReference type="InterPro" id="IPR019734">
    <property type="entry name" value="TPR_rpt"/>
</dbReference>
<dbReference type="PROSITE" id="PS51278">
    <property type="entry name" value="GATASE_TYPE_2"/>
    <property type="match status" value="1"/>
</dbReference>
<comment type="catalytic activity">
    <reaction evidence="7">
        <text>L-aspartate + L-glutamine + ATP + H2O = L-asparagine + L-glutamate + AMP + diphosphate + H(+)</text>
        <dbReference type="Rhea" id="RHEA:12228"/>
        <dbReference type="ChEBI" id="CHEBI:15377"/>
        <dbReference type="ChEBI" id="CHEBI:15378"/>
        <dbReference type="ChEBI" id="CHEBI:29985"/>
        <dbReference type="ChEBI" id="CHEBI:29991"/>
        <dbReference type="ChEBI" id="CHEBI:30616"/>
        <dbReference type="ChEBI" id="CHEBI:33019"/>
        <dbReference type="ChEBI" id="CHEBI:58048"/>
        <dbReference type="ChEBI" id="CHEBI:58359"/>
        <dbReference type="ChEBI" id="CHEBI:456215"/>
        <dbReference type="EC" id="6.3.5.4"/>
    </reaction>
</comment>
<comment type="pathway">
    <text evidence="1">Amino-acid biosynthesis; L-asparagine biosynthesis; L-asparagine from L-aspartate (L-Gln route): step 1/1.</text>
</comment>
<dbReference type="Gene3D" id="1.25.40.10">
    <property type="entry name" value="Tetratricopeptide repeat domain"/>
    <property type="match status" value="1"/>
</dbReference>
<evidence type="ECO:0000259" key="9">
    <source>
        <dbReference type="PROSITE" id="PS51278"/>
    </source>
</evidence>
<evidence type="ECO:0000256" key="6">
    <source>
        <dbReference type="ARBA" id="ARBA00022962"/>
    </source>
</evidence>
<accession>A0A831U1A4</accession>
<keyword evidence="6" id="KW-0315">Glutamine amidotransferase</keyword>
<dbReference type="SUPFAM" id="SSF52402">
    <property type="entry name" value="Adenine nucleotide alpha hydrolases-like"/>
    <property type="match status" value="1"/>
</dbReference>
<dbReference type="PROSITE" id="PS50005">
    <property type="entry name" value="TPR"/>
    <property type="match status" value="2"/>
</dbReference>
<dbReference type="CDD" id="cd00712">
    <property type="entry name" value="AsnB"/>
    <property type="match status" value="1"/>
</dbReference>
<dbReference type="Gene3D" id="3.40.50.620">
    <property type="entry name" value="HUPs"/>
    <property type="match status" value="1"/>
</dbReference>
<dbReference type="InterPro" id="IPR017932">
    <property type="entry name" value="GATase_2_dom"/>
</dbReference>
<dbReference type="SUPFAM" id="SSF56235">
    <property type="entry name" value="N-terminal nucleophile aminohydrolases (Ntn hydrolases)"/>
    <property type="match status" value="1"/>
</dbReference>
<dbReference type="InterPro" id="IPR051786">
    <property type="entry name" value="ASN_synthetase/amidase"/>
</dbReference>
<dbReference type="SUPFAM" id="SSF53756">
    <property type="entry name" value="UDP-Glycosyltransferase/glycogen phosphorylase"/>
    <property type="match status" value="1"/>
</dbReference>
<keyword evidence="8" id="KW-0802">TPR repeat</keyword>
<comment type="caution">
    <text evidence="10">The sequence shown here is derived from an EMBL/GenBank/DDBJ whole genome shotgun (WGS) entry which is preliminary data.</text>
</comment>
<dbReference type="GO" id="GO:0005829">
    <property type="term" value="C:cytosol"/>
    <property type="evidence" value="ECO:0007669"/>
    <property type="project" value="TreeGrafter"/>
</dbReference>
<evidence type="ECO:0000256" key="1">
    <source>
        <dbReference type="ARBA" id="ARBA00005187"/>
    </source>
</evidence>
<protein>
    <recommendedName>
        <fullName evidence="3">asparagine synthase (glutamine-hydrolyzing)</fullName>
        <ecNumber evidence="3">6.3.5.4</ecNumber>
    </recommendedName>
</protein>
<evidence type="ECO:0000256" key="5">
    <source>
        <dbReference type="ARBA" id="ARBA00022840"/>
    </source>
</evidence>
<dbReference type="InterPro" id="IPR011990">
    <property type="entry name" value="TPR-like_helical_dom_sf"/>
</dbReference>
<dbReference type="Gene3D" id="3.40.50.2000">
    <property type="entry name" value="Glycogen Phosphorylase B"/>
    <property type="match status" value="1"/>
</dbReference>
<dbReference type="InterPro" id="IPR006426">
    <property type="entry name" value="Asn_synth_AEB"/>
</dbReference>
<feature type="repeat" description="TPR" evidence="8">
    <location>
        <begin position="946"/>
        <end position="979"/>
    </location>
</feature>
<feature type="domain" description="Glutamine amidotransferase type-2" evidence="9">
    <location>
        <begin position="10"/>
        <end position="220"/>
    </location>
</feature>
<comment type="similarity">
    <text evidence="2">Belongs to the asparagine synthetase family.</text>
</comment>
<feature type="repeat" description="TPR" evidence="8">
    <location>
        <begin position="912"/>
        <end position="945"/>
    </location>
</feature>
<dbReference type="GO" id="GO:0004066">
    <property type="term" value="F:asparagine synthase (glutamine-hydrolyzing) activity"/>
    <property type="evidence" value="ECO:0007669"/>
    <property type="project" value="UniProtKB-EC"/>
</dbReference>
<evidence type="ECO:0000256" key="4">
    <source>
        <dbReference type="ARBA" id="ARBA00022741"/>
    </source>
</evidence>
<proteinExistence type="inferred from homology"/>
<dbReference type="GO" id="GO:0006529">
    <property type="term" value="P:asparagine biosynthetic process"/>
    <property type="evidence" value="ECO:0007669"/>
    <property type="project" value="InterPro"/>
</dbReference>
<keyword evidence="4" id="KW-0547">Nucleotide-binding</keyword>
<dbReference type="SUPFAM" id="SSF48452">
    <property type="entry name" value="TPR-like"/>
    <property type="match status" value="1"/>
</dbReference>
<evidence type="ECO:0000256" key="7">
    <source>
        <dbReference type="ARBA" id="ARBA00048741"/>
    </source>
</evidence>
<dbReference type="Gene3D" id="3.60.20.10">
    <property type="entry name" value="Glutamine Phosphoribosylpyrophosphate, subunit 1, domain 1"/>
    <property type="match status" value="1"/>
</dbReference>
<name>A0A831U1A4_GEOME</name>
<dbReference type="Pfam" id="PF13692">
    <property type="entry name" value="Glyco_trans_1_4"/>
    <property type="match status" value="1"/>
</dbReference>
<dbReference type="InterPro" id="IPR033738">
    <property type="entry name" value="AsnB_N"/>
</dbReference>
<evidence type="ECO:0000313" key="10">
    <source>
        <dbReference type="EMBL" id="HEN43381.1"/>
    </source>
</evidence>